<dbReference type="PANTHER" id="PTHR43617:SF33">
    <property type="entry name" value="SPORE COAT POLYSACCHARIDE BIOSYNTHESIS PROTEIN SPSD"/>
    <property type="match status" value="1"/>
</dbReference>
<dbReference type="Gene3D" id="3.90.70.10">
    <property type="entry name" value="Cysteine proteinases"/>
    <property type="match status" value="1"/>
</dbReference>
<accession>A0A839SUN2</accession>
<dbReference type="InterPro" id="IPR050276">
    <property type="entry name" value="MshD_Acetyltransferase"/>
</dbReference>
<dbReference type="PANTHER" id="PTHR43617">
    <property type="entry name" value="L-AMINO ACID N-ACETYLTRANSFERASE"/>
    <property type="match status" value="1"/>
</dbReference>
<dbReference type="AlphaFoldDB" id="A0A839SUN2"/>
<protein>
    <submittedName>
        <fullName evidence="3">Ribosomal protein S18 acetylase RimI-like enzyme</fullName>
    </submittedName>
</protein>
<evidence type="ECO:0000313" key="3">
    <source>
        <dbReference type="EMBL" id="MBB3065146.1"/>
    </source>
</evidence>
<evidence type="ECO:0000313" key="4">
    <source>
        <dbReference type="Proteomes" id="UP000581135"/>
    </source>
</evidence>
<dbReference type="Proteomes" id="UP000581135">
    <property type="component" value="Unassembled WGS sequence"/>
</dbReference>
<dbReference type="CDD" id="cd04301">
    <property type="entry name" value="NAT_SF"/>
    <property type="match status" value="1"/>
</dbReference>
<dbReference type="InterPro" id="IPR021770">
    <property type="entry name" value="DUF3335"/>
</dbReference>
<evidence type="ECO:0000256" key="1">
    <source>
        <dbReference type="SAM" id="MobiDB-lite"/>
    </source>
</evidence>
<dbReference type="RefSeq" id="WP_183415949.1">
    <property type="nucleotide sequence ID" value="NZ_JACHXA010000003.1"/>
</dbReference>
<organism evidence="3 4">
    <name type="scientific">Limibacillus halophilus</name>
    <dbReference type="NCBI Taxonomy" id="1579333"/>
    <lineage>
        <taxon>Bacteria</taxon>
        <taxon>Pseudomonadati</taxon>
        <taxon>Pseudomonadota</taxon>
        <taxon>Alphaproteobacteria</taxon>
        <taxon>Rhodospirillales</taxon>
        <taxon>Rhodovibrionaceae</taxon>
        <taxon>Limibacillus</taxon>
    </lineage>
</organism>
<dbReference type="SUPFAM" id="SSF55729">
    <property type="entry name" value="Acyl-CoA N-acyltransferases (Nat)"/>
    <property type="match status" value="1"/>
</dbReference>
<proteinExistence type="predicted"/>
<feature type="region of interest" description="Disordered" evidence="1">
    <location>
        <begin position="1"/>
        <end position="20"/>
    </location>
</feature>
<dbReference type="InterPro" id="IPR016181">
    <property type="entry name" value="Acyl_CoA_acyltransferase"/>
</dbReference>
<keyword evidence="3" id="KW-0689">Ribosomal protein</keyword>
<keyword evidence="4" id="KW-1185">Reference proteome</keyword>
<gene>
    <name evidence="3" type="ORF">FHR98_001425</name>
</gene>
<name>A0A839SUN2_9PROT</name>
<sequence>MRSRTTSKEKTAPAADSDSTGGIIIRPAKAEDLAQLVALEDACFSADKLSRRSFHHLLRKGHALFRVAESPDGQLQGYALVLLHGTSSLSRLYSLAVLPNQRGANLGARLLLEVEEAARDEGCAYVRLEVRRDNAAAIALYHRAGYRDIGIWNAYYEDDVDALRMEKRLVGGPMPDMPHVPFYEQTQEFTCGPACLLMALSAFLPDYEPSTTEELRLWREATLIFMTSGHGGCGPYGLALAAQRRGLKPEIFVTDPGSLFLQSVRSMKKRQAMKLVQEDFRNQAKAAKIATHRRRLTAKDLRRFLNSGALPVVLVSSYRMWGEKMPHWVVVTGCDDRLFYLHDPFVDRDEGKTPLDSINIAVRGEELERMARYGQNRLSAAIVLSTPDTTSRGAG</sequence>
<evidence type="ECO:0000259" key="2">
    <source>
        <dbReference type="PROSITE" id="PS51186"/>
    </source>
</evidence>
<reference evidence="3 4" key="1">
    <citation type="submission" date="2020-08" db="EMBL/GenBank/DDBJ databases">
        <title>Genomic Encyclopedia of Type Strains, Phase III (KMG-III): the genomes of soil and plant-associated and newly described type strains.</title>
        <authorList>
            <person name="Whitman W."/>
        </authorList>
    </citation>
    <scope>NUCLEOTIDE SEQUENCE [LARGE SCALE GENOMIC DNA]</scope>
    <source>
        <strain evidence="3 4">CECT 8803</strain>
    </source>
</reference>
<dbReference type="GO" id="GO:0005840">
    <property type="term" value="C:ribosome"/>
    <property type="evidence" value="ECO:0007669"/>
    <property type="project" value="UniProtKB-KW"/>
</dbReference>
<dbReference type="Pfam" id="PF11814">
    <property type="entry name" value="DUF3335"/>
    <property type="match status" value="1"/>
</dbReference>
<feature type="domain" description="N-acetyltransferase" evidence="2">
    <location>
        <begin position="23"/>
        <end position="170"/>
    </location>
</feature>
<keyword evidence="3" id="KW-0687">Ribonucleoprotein</keyword>
<dbReference type="Gene3D" id="3.40.630.30">
    <property type="match status" value="1"/>
</dbReference>
<dbReference type="GO" id="GO:0016747">
    <property type="term" value="F:acyltransferase activity, transferring groups other than amino-acyl groups"/>
    <property type="evidence" value="ECO:0007669"/>
    <property type="project" value="InterPro"/>
</dbReference>
<dbReference type="Pfam" id="PF00583">
    <property type="entry name" value="Acetyltransf_1"/>
    <property type="match status" value="1"/>
</dbReference>
<dbReference type="PROSITE" id="PS51186">
    <property type="entry name" value="GNAT"/>
    <property type="match status" value="1"/>
</dbReference>
<dbReference type="EMBL" id="JACHXA010000003">
    <property type="protein sequence ID" value="MBB3065146.1"/>
    <property type="molecule type" value="Genomic_DNA"/>
</dbReference>
<dbReference type="InterPro" id="IPR000182">
    <property type="entry name" value="GNAT_dom"/>
</dbReference>
<feature type="compositionally biased region" description="Basic and acidic residues" evidence="1">
    <location>
        <begin position="1"/>
        <end position="11"/>
    </location>
</feature>
<comment type="caution">
    <text evidence="3">The sequence shown here is derived from an EMBL/GenBank/DDBJ whole genome shotgun (WGS) entry which is preliminary data.</text>
</comment>